<dbReference type="PANTHER" id="PTHR11905:SF136">
    <property type="entry name" value="DISINTEGRIN AND METALLOPROTEINASE DOMAIN-CONTAINING PROTEIN 9"/>
    <property type="match status" value="1"/>
</dbReference>
<dbReference type="PROSITE" id="PS50215">
    <property type="entry name" value="ADAM_MEPRO"/>
    <property type="match status" value="1"/>
</dbReference>
<feature type="domain" description="Peptidase M12B" evidence="3">
    <location>
        <begin position="123"/>
        <end position="177"/>
    </location>
</feature>
<name>A0A3P8WWZ1_CYNSE</name>
<evidence type="ECO:0000259" key="3">
    <source>
        <dbReference type="PROSITE" id="PS50215"/>
    </source>
</evidence>
<evidence type="ECO:0000256" key="1">
    <source>
        <dbReference type="PROSITE-ProRule" id="PRU00276"/>
    </source>
</evidence>
<reference evidence="4" key="2">
    <citation type="submission" date="2025-09" db="UniProtKB">
        <authorList>
            <consortium name="Ensembl"/>
        </authorList>
    </citation>
    <scope>IDENTIFICATION</scope>
</reference>
<proteinExistence type="predicted"/>
<evidence type="ECO:0000313" key="4">
    <source>
        <dbReference type="Ensembl" id="ENSCSEP00000029911.1"/>
    </source>
</evidence>
<dbReference type="GO" id="GO:0004222">
    <property type="term" value="F:metalloendopeptidase activity"/>
    <property type="evidence" value="ECO:0007669"/>
    <property type="project" value="InterPro"/>
</dbReference>
<dbReference type="Gene3D" id="3.40.390.10">
    <property type="entry name" value="Collagenase (Catalytic Domain)"/>
    <property type="match status" value="1"/>
</dbReference>
<accession>A0A3P8WWZ1</accession>
<reference evidence="4" key="1">
    <citation type="submission" date="2025-08" db="UniProtKB">
        <authorList>
            <consortium name="Ensembl"/>
        </authorList>
    </citation>
    <scope>IDENTIFICATION</scope>
</reference>
<dbReference type="OMA" id="SNIMHIP"/>
<dbReference type="Proteomes" id="UP000265120">
    <property type="component" value="Unassembled WGS sequence"/>
</dbReference>
<dbReference type="InterPro" id="IPR024079">
    <property type="entry name" value="MetalloPept_cat_dom_sf"/>
</dbReference>
<dbReference type="InterPro" id="IPR001590">
    <property type="entry name" value="Peptidase_M12B"/>
</dbReference>
<evidence type="ECO:0000313" key="5">
    <source>
        <dbReference type="Proteomes" id="UP000265120"/>
    </source>
</evidence>
<dbReference type="PANTHER" id="PTHR11905">
    <property type="entry name" value="ADAM A DISINTEGRIN AND METALLOPROTEASE DOMAIN"/>
    <property type="match status" value="1"/>
</dbReference>
<dbReference type="Ensembl" id="ENSCSET00000030315.1">
    <property type="protein sequence ID" value="ENSCSEP00000029911.1"/>
    <property type="gene ID" value="ENSCSEG00000019178.1"/>
</dbReference>
<sequence length="177" mass="19920">FFRLLLPADFTVFSYSRNGTLITTRPPNHCQYRGFVQGEEGSSVAMDICSGLRGVLHLSDDSFGIEPLDSDLERHLVYRLRDVKSQPRGCGTPHDTGAAAERRRSPTVSTGGYMKRAILHQAHYVELLLVVDNNKFNAMKRNETAVREKMVQLANLVDSIYVQLNIRVVLVGLEIWS</sequence>
<dbReference type="GeneTree" id="ENSGT00940000156239"/>
<dbReference type="STRING" id="244447.ENSCSEP00000029911"/>
<evidence type="ECO:0000256" key="2">
    <source>
        <dbReference type="SAM" id="MobiDB-lite"/>
    </source>
</evidence>
<dbReference type="InParanoid" id="A0A3P8WWZ1"/>
<keyword evidence="5" id="KW-1185">Reference proteome</keyword>
<dbReference type="GO" id="GO:0006508">
    <property type="term" value="P:proteolysis"/>
    <property type="evidence" value="ECO:0007669"/>
    <property type="project" value="InterPro"/>
</dbReference>
<dbReference type="SUPFAM" id="SSF55486">
    <property type="entry name" value="Metalloproteases ('zincins'), catalytic domain"/>
    <property type="match status" value="1"/>
</dbReference>
<dbReference type="Pfam" id="PF01421">
    <property type="entry name" value="Reprolysin"/>
    <property type="match status" value="1"/>
</dbReference>
<protein>
    <recommendedName>
        <fullName evidence="3">Peptidase M12B domain-containing protein</fullName>
    </recommendedName>
</protein>
<feature type="region of interest" description="Disordered" evidence="2">
    <location>
        <begin position="87"/>
        <end position="106"/>
    </location>
</feature>
<dbReference type="GO" id="GO:0005886">
    <property type="term" value="C:plasma membrane"/>
    <property type="evidence" value="ECO:0007669"/>
    <property type="project" value="TreeGrafter"/>
</dbReference>
<organism evidence="4 5">
    <name type="scientific">Cynoglossus semilaevis</name>
    <name type="common">Tongue sole</name>
    <dbReference type="NCBI Taxonomy" id="244447"/>
    <lineage>
        <taxon>Eukaryota</taxon>
        <taxon>Metazoa</taxon>
        <taxon>Chordata</taxon>
        <taxon>Craniata</taxon>
        <taxon>Vertebrata</taxon>
        <taxon>Euteleostomi</taxon>
        <taxon>Actinopterygii</taxon>
        <taxon>Neopterygii</taxon>
        <taxon>Teleostei</taxon>
        <taxon>Neoteleostei</taxon>
        <taxon>Acanthomorphata</taxon>
        <taxon>Carangaria</taxon>
        <taxon>Pleuronectiformes</taxon>
        <taxon>Pleuronectoidei</taxon>
        <taxon>Cynoglossidae</taxon>
        <taxon>Cynoglossinae</taxon>
        <taxon>Cynoglossus</taxon>
    </lineage>
</organism>
<comment type="caution">
    <text evidence="1">Lacks conserved residue(s) required for the propagation of feature annotation.</text>
</comment>
<dbReference type="AlphaFoldDB" id="A0A3P8WWZ1"/>